<dbReference type="Pfam" id="PF00172">
    <property type="entry name" value="Zn_clus"/>
    <property type="match status" value="1"/>
</dbReference>
<proteinExistence type="predicted"/>
<feature type="compositionally biased region" description="Low complexity" evidence="1">
    <location>
        <begin position="1087"/>
        <end position="1105"/>
    </location>
</feature>
<dbReference type="OrthoDB" id="39175at2759"/>
<feature type="compositionally biased region" description="Basic and acidic residues" evidence="1">
    <location>
        <begin position="324"/>
        <end position="546"/>
    </location>
</feature>
<dbReference type="CDD" id="cd00067">
    <property type="entry name" value="GAL4"/>
    <property type="match status" value="1"/>
</dbReference>
<gene>
    <name evidence="3" type="ORF">FISHEDRAFT_56633</name>
</gene>
<dbReference type="PROSITE" id="PS00463">
    <property type="entry name" value="ZN2_CY6_FUNGAL_1"/>
    <property type="match status" value="1"/>
</dbReference>
<dbReference type="SMART" id="SM00066">
    <property type="entry name" value="GAL4"/>
    <property type="match status" value="1"/>
</dbReference>
<feature type="compositionally biased region" description="Basic residues" evidence="1">
    <location>
        <begin position="841"/>
        <end position="850"/>
    </location>
</feature>
<feature type="compositionally biased region" description="Basic and acidic residues" evidence="1">
    <location>
        <begin position="149"/>
        <end position="164"/>
    </location>
</feature>
<keyword evidence="4" id="KW-1185">Reference proteome</keyword>
<evidence type="ECO:0000259" key="2">
    <source>
        <dbReference type="PROSITE" id="PS50048"/>
    </source>
</evidence>
<reference evidence="3 4" key="1">
    <citation type="journal article" date="2015" name="Fungal Genet. Biol.">
        <title>Evolution of novel wood decay mechanisms in Agaricales revealed by the genome sequences of Fistulina hepatica and Cylindrobasidium torrendii.</title>
        <authorList>
            <person name="Floudas D."/>
            <person name="Held B.W."/>
            <person name="Riley R."/>
            <person name="Nagy L.G."/>
            <person name="Koehler G."/>
            <person name="Ransdell A.S."/>
            <person name="Younus H."/>
            <person name="Chow J."/>
            <person name="Chiniquy J."/>
            <person name="Lipzen A."/>
            <person name="Tritt A."/>
            <person name="Sun H."/>
            <person name="Haridas S."/>
            <person name="LaButti K."/>
            <person name="Ohm R.A."/>
            <person name="Kues U."/>
            <person name="Blanchette R.A."/>
            <person name="Grigoriev I.V."/>
            <person name="Minto R.E."/>
            <person name="Hibbett D.S."/>
        </authorList>
    </citation>
    <scope>NUCLEOTIDE SEQUENCE [LARGE SCALE GENOMIC DNA]</scope>
    <source>
        <strain evidence="3 4">ATCC 64428</strain>
    </source>
</reference>
<feature type="region of interest" description="Disordered" evidence="1">
    <location>
        <begin position="87"/>
        <end position="860"/>
    </location>
</feature>
<protein>
    <recommendedName>
        <fullName evidence="2">Zn(2)-C6 fungal-type domain-containing protein</fullName>
    </recommendedName>
</protein>
<dbReference type="SUPFAM" id="SSF57701">
    <property type="entry name" value="Zn2/Cys6 DNA-binding domain"/>
    <property type="match status" value="1"/>
</dbReference>
<dbReference type="GO" id="GO:0008270">
    <property type="term" value="F:zinc ion binding"/>
    <property type="evidence" value="ECO:0007669"/>
    <property type="project" value="InterPro"/>
</dbReference>
<feature type="compositionally biased region" description="Polar residues" evidence="1">
    <location>
        <begin position="1015"/>
        <end position="1024"/>
    </location>
</feature>
<feature type="compositionally biased region" description="Pro residues" evidence="1">
    <location>
        <begin position="583"/>
        <end position="592"/>
    </location>
</feature>
<feature type="compositionally biased region" description="Pro residues" evidence="1">
    <location>
        <begin position="1072"/>
        <end position="1086"/>
    </location>
</feature>
<dbReference type="EMBL" id="KN881650">
    <property type="protein sequence ID" value="KIY51486.1"/>
    <property type="molecule type" value="Genomic_DNA"/>
</dbReference>
<dbReference type="Proteomes" id="UP000054144">
    <property type="component" value="Unassembled WGS sequence"/>
</dbReference>
<feature type="compositionally biased region" description="Pro residues" evidence="1">
    <location>
        <begin position="1134"/>
        <end position="1152"/>
    </location>
</feature>
<feature type="compositionally biased region" description="Gly residues" evidence="1">
    <location>
        <begin position="287"/>
        <end position="296"/>
    </location>
</feature>
<evidence type="ECO:0000313" key="4">
    <source>
        <dbReference type="Proteomes" id="UP000054144"/>
    </source>
</evidence>
<dbReference type="PROSITE" id="PS50048">
    <property type="entry name" value="ZN2_CY6_FUNGAL_2"/>
    <property type="match status" value="1"/>
</dbReference>
<feature type="compositionally biased region" description="Polar residues" evidence="1">
    <location>
        <begin position="123"/>
        <end position="136"/>
    </location>
</feature>
<evidence type="ECO:0000313" key="3">
    <source>
        <dbReference type="EMBL" id="KIY51486.1"/>
    </source>
</evidence>
<evidence type="ECO:0000256" key="1">
    <source>
        <dbReference type="SAM" id="MobiDB-lite"/>
    </source>
</evidence>
<organism evidence="3 4">
    <name type="scientific">Fistulina hepatica ATCC 64428</name>
    <dbReference type="NCBI Taxonomy" id="1128425"/>
    <lineage>
        <taxon>Eukaryota</taxon>
        <taxon>Fungi</taxon>
        <taxon>Dikarya</taxon>
        <taxon>Basidiomycota</taxon>
        <taxon>Agaricomycotina</taxon>
        <taxon>Agaricomycetes</taxon>
        <taxon>Agaricomycetidae</taxon>
        <taxon>Agaricales</taxon>
        <taxon>Fistulinaceae</taxon>
        <taxon>Fistulina</taxon>
    </lineage>
</organism>
<dbReference type="Gene3D" id="4.10.240.10">
    <property type="entry name" value="Zn(2)-C6 fungal-type DNA-binding domain"/>
    <property type="match status" value="1"/>
</dbReference>
<name>A0A0D7AJK7_9AGAR</name>
<feature type="compositionally biased region" description="Low complexity" evidence="1">
    <location>
        <begin position="823"/>
        <end position="840"/>
    </location>
</feature>
<dbReference type="InterPro" id="IPR001138">
    <property type="entry name" value="Zn2Cys6_DnaBD"/>
</dbReference>
<dbReference type="GO" id="GO:0000981">
    <property type="term" value="F:DNA-binding transcription factor activity, RNA polymerase II-specific"/>
    <property type="evidence" value="ECO:0007669"/>
    <property type="project" value="InterPro"/>
</dbReference>
<feature type="region of interest" description="Disordered" evidence="1">
    <location>
        <begin position="1015"/>
        <end position="1152"/>
    </location>
</feature>
<dbReference type="AlphaFoldDB" id="A0A0D7AJK7"/>
<accession>A0A0D7AJK7</accession>
<feature type="compositionally biased region" description="Pro residues" evidence="1">
    <location>
        <begin position="1106"/>
        <end position="1125"/>
    </location>
</feature>
<feature type="compositionally biased region" description="Pro residues" evidence="1">
    <location>
        <begin position="1040"/>
        <end position="1053"/>
    </location>
</feature>
<dbReference type="InterPro" id="IPR036864">
    <property type="entry name" value="Zn2-C6_fun-type_DNA-bd_sf"/>
</dbReference>
<feature type="compositionally biased region" description="Basic and acidic residues" evidence="1">
    <location>
        <begin position="553"/>
        <end position="566"/>
    </location>
</feature>
<sequence>MRLKIRSKKDTQRTSTLPAGIWGSLSLIARQSFAGRVGRRAAGGDGGCDGERRGVTATWQLRGDSCRPPPIGRRRIARRMNISELMIGERNTDRHPHALGAYSKSKKSLDAPEDSFPKIAGSPFTNDASSPGTSSPGVAPPAQGPTQDTSRDFHDYPHRSDPNRNRSTSNTAMSPEDSRPMYASNEDASLDNRKPVSRTALRPADASSIHRSPLPARRESASEYPRPGWENAPPSSAPSPRQRRPPTTEARAALSPTAANNGTRSGRLYDERGRPVNPPDRPAAPGEGPGLAGDGSGARPEEPAGARRAPYPGDYDQLDNRGPPFEERNAPYPDDVTRPRAYRDDRYADERDERYPEDREDRFADDRLYYRDYRRDRYGRADDDHAYPFRGSRYDPREYDAYDREYYRLQRRRDYEPGGRYEYDDDYDYRGRRSDRDDPRVARDDPRAPVRDEARPPLREGEEPPREGEPHSDARDDAHRGDERLAAAGEKGKTRVPFARDDPRGLHDEVVDEGGRLVPVREDITPVKAEGTVRDPPLRDELRVPRDSSMPGPHDDGRPPMRDTPHSEYVYAPRLRSSVSTHIPPPRPPSRTPSPSLAAGGTPPPMAGRNMPTIAPNANKDVVMSPPEGAPHGRTPGGMLRDVRSHSPMPRGAPLSGRGRSPVPGMRPRSPAPGLRPRSPPMVRGRSPPLMRPRSPGGVRDRSPPPMMRGRSPRPMIHDRSMSPNRMMVDSPPILSGESPPPRRLHMDSPPRRLRSPPRMPPDSPSRRARDLSPLPMDVDPRAYASRPVLYPGPPRDVTRRDAPMTLPPRSHVSLPLRRMRSRSPGSPRRSPRLAAPRSRSPARRPRRSRSPPMMRRPHLPYPPPYDYYAYRDREYRPEYYPYDYRPEYAFRPPPVPGPFVPPDPAYAVYRPMPPPVVAPPPMAGQAVGGHEVIGPQVPMVFAGKKGLACLFCRKRKIACGRPMDGSGDMTCNQCSRRNAECIYPEMSYRGRKKNPNYDSPAPTNGIPASQMGISASQMGQQQPIAAAAQSGVLSTQPGMAPPPGMSAGPPPAGMLQPQGPVPGQPSIMIPSHPPNGMPGQPPIMPAQPSSLQPPQMPPQNMVQAPAPPPPATQSPSNGLPPAPPQAGMMQVPQPQPATTPPNPNPAPSAAT</sequence>
<feature type="domain" description="Zn(2)-C6 fungal-type" evidence="2">
    <location>
        <begin position="949"/>
        <end position="984"/>
    </location>
</feature>